<dbReference type="GO" id="GO:0004190">
    <property type="term" value="F:aspartic-type endopeptidase activity"/>
    <property type="evidence" value="ECO:0007669"/>
    <property type="project" value="UniProtKB-KW"/>
</dbReference>
<feature type="non-terminal residue" evidence="5">
    <location>
        <position position="1"/>
    </location>
</feature>
<keyword evidence="6" id="KW-1185">Reference proteome</keyword>
<accession>A0A7K8MPZ6</accession>
<dbReference type="Proteomes" id="UP000547721">
    <property type="component" value="Unassembled WGS sequence"/>
</dbReference>
<dbReference type="Gene3D" id="2.40.70.10">
    <property type="entry name" value="Acid Proteases"/>
    <property type="match status" value="1"/>
</dbReference>
<dbReference type="Gene3D" id="2.70.40.10">
    <property type="match status" value="1"/>
</dbReference>
<dbReference type="PROSITE" id="PS50175">
    <property type="entry name" value="ASP_PROT_RETROV"/>
    <property type="match status" value="1"/>
</dbReference>
<feature type="domain" description="Peptidase A2" evidence="4">
    <location>
        <begin position="143"/>
        <end position="157"/>
    </location>
</feature>
<dbReference type="GO" id="GO:0006508">
    <property type="term" value="P:proteolysis"/>
    <property type="evidence" value="ECO:0007669"/>
    <property type="project" value="UniProtKB-KW"/>
</dbReference>
<gene>
    <name evidence="5" type="primary">Ervk9_2</name>
    <name evidence="5" type="ORF">PTILEU_R10178</name>
</gene>
<reference evidence="5 6" key="1">
    <citation type="submission" date="2019-09" db="EMBL/GenBank/DDBJ databases">
        <title>Bird 10,000 Genomes (B10K) Project - Family phase.</title>
        <authorList>
            <person name="Zhang G."/>
        </authorList>
    </citation>
    <scope>NUCLEOTIDE SEQUENCE [LARGE SCALE GENOMIC DNA]</scope>
    <source>
        <strain evidence="5">B10K-CU-031-17</strain>
        <tissue evidence="5">Muscle</tissue>
    </source>
</reference>
<evidence type="ECO:0000256" key="3">
    <source>
        <dbReference type="ARBA" id="ARBA00022801"/>
    </source>
</evidence>
<dbReference type="InterPro" id="IPR033704">
    <property type="entry name" value="dUTPase_trimeric"/>
</dbReference>
<evidence type="ECO:0000313" key="6">
    <source>
        <dbReference type="Proteomes" id="UP000547721"/>
    </source>
</evidence>
<dbReference type="InterPro" id="IPR051592">
    <property type="entry name" value="HERV-K_Pro_peptidase_A2"/>
</dbReference>
<comment type="caution">
    <text evidence="5">The sequence shown here is derived from an EMBL/GenBank/DDBJ whole genome shotgun (WGS) entry which is preliminary data.</text>
</comment>
<keyword evidence="3" id="KW-0378">Hydrolase</keyword>
<dbReference type="InterPro" id="IPR029054">
    <property type="entry name" value="dUTPase-like"/>
</dbReference>
<dbReference type="AlphaFoldDB" id="A0A7K8MPZ6"/>
<dbReference type="PANTHER" id="PTHR19422">
    <property type="entry name" value="GAG RETROVIRAL POLYPROTEIN"/>
    <property type="match status" value="1"/>
</dbReference>
<dbReference type="InterPro" id="IPR001995">
    <property type="entry name" value="Peptidase_A2_cat"/>
</dbReference>
<dbReference type="PANTHER" id="PTHR19422:SF123">
    <property type="entry name" value="RT1 CLASS I, LOCUS CE15"/>
    <property type="match status" value="1"/>
</dbReference>
<keyword evidence="2" id="KW-0064">Aspartyl protease</keyword>
<dbReference type="Pfam" id="PF00692">
    <property type="entry name" value="dUTPase"/>
    <property type="match status" value="1"/>
</dbReference>
<keyword evidence="1" id="KW-0645">Protease</keyword>
<proteinExistence type="predicted"/>
<dbReference type="InterPro" id="IPR036157">
    <property type="entry name" value="dUTPase-like_sf"/>
</dbReference>
<evidence type="ECO:0000259" key="4">
    <source>
        <dbReference type="PROSITE" id="PS50175"/>
    </source>
</evidence>
<sequence length="157" mass="16767">SGSAGLDLATTCRVIILDSSIHLIPTGVNGPLGQGQSMLLLGRSSTTIMGLFVLPGVIDADFLGEIKIMVWTPFPPCTISQGSKNAQLIFFTAPVFTNTVQKRSGKEGFGSTGTPQIFWTQQLTVQRPTCKCKLSWQGQHVTFIGIIDTGPDITVIS</sequence>
<evidence type="ECO:0000313" key="5">
    <source>
        <dbReference type="EMBL" id="NXE43557.1"/>
    </source>
</evidence>
<evidence type="ECO:0000256" key="1">
    <source>
        <dbReference type="ARBA" id="ARBA00022670"/>
    </source>
</evidence>
<feature type="non-terminal residue" evidence="5">
    <location>
        <position position="157"/>
    </location>
</feature>
<dbReference type="SUPFAM" id="SSF51283">
    <property type="entry name" value="dUTPase-like"/>
    <property type="match status" value="1"/>
</dbReference>
<protein>
    <submittedName>
        <fullName evidence="5">POK9 protein</fullName>
    </submittedName>
</protein>
<name>A0A7K8MPZ6_9CORV</name>
<dbReference type="InterPro" id="IPR021109">
    <property type="entry name" value="Peptidase_aspartic_dom_sf"/>
</dbReference>
<dbReference type="EMBL" id="VWYY01002841">
    <property type="protein sequence ID" value="NXE43557.1"/>
    <property type="molecule type" value="Genomic_DNA"/>
</dbReference>
<dbReference type="CDD" id="cd07557">
    <property type="entry name" value="trimeric_dUTPase"/>
    <property type="match status" value="1"/>
</dbReference>
<organism evidence="5 6">
    <name type="scientific">Ptilorrhoa leucosticta</name>
    <dbReference type="NCBI Taxonomy" id="449384"/>
    <lineage>
        <taxon>Eukaryota</taxon>
        <taxon>Metazoa</taxon>
        <taxon>Chordata</taxon>
        <taxon>Craniata</taxon>
        <taxon>Vertebrata</taxon>
        <taxon>Euteleostomi</taxon>
        <taxon>Archelosauria</taxon>
        <taxon>Archosauria</taxon>
        <taxon>Dinosauria</taxon>
        <taxon>Saurischia</taxon>
        <taxon>Theropoda</taxon>
        <taxon>Coelurosauria</taxon>
        <taxon>Aves</taxon>
        <taxon>Neognathae</taxon>
        <taxon>Neoaves</taxon>
        <taxon>Telluraves</taxon>
        <taxon>Australaves</taxon>
        <taxon>Passeriformes</taxon>
        <taxon>Corvoidea</taxon>
        <taxon>Cinclosomatidae</taxon>
        <taxon>Ptilorrhoa</taxon>
    </lineage>
</organism>
<evidence type="ECO:0000256" key="2">
    <source>
        <dbReference type="ARBA" id="ARBA00022750"/>
    </source>
</evidence>